<dbReference type="AlphaFoldDB" id="A0A6G9XN00"/>
<feature type="region of interest" description="Disordered" evidence="1">
    <location>
        <begin position="1"/>
        <end position="20"/>
    </location>
</feature>
<name>A0A6G9XN00_NOCBR</name>
<protein>
    <submittedName>
        <fullName evidence="2">Uncharacterized protein</fullName>
    </submittedName>
</protein>
<accession>A0A6G9XN00</accession>
<gene>
    <name evidence="2" type="ORF">F5X71_08140</name>
</gene>
<proteinExistence type="predicted"/>
<reference evidence="2 3" key="1">
    <citation type="journal article" date="2019" name="ACS Chem. Biol.">
        <title>Identification and Mobilization of a Cryptic Antibiotic Biosynthesis Gene Locus from a Human-Pathogenic Nocardia Isolate.</title>
        <authorList>
            <person name="Herisse M."/>
            <person name="Ishida K."/>
            <person name="Porter J.L."/>
            <person name="Howden B."/>
            <person name="Hertweck C."/>
            <person name="Stinear T.P."/>
            <person name="Pidot S.J."/>
        </authorList>
    </citation>
    <scope>NUCLEOTIDE SEQUENCE [LARGE SCALE GENOMIC DNA]</scope>
    <source>
        <strain evidence="2 3">AUSMDU00024985</strain>
    </source>
</reference>
<feature type="compositionally biased region" description="Gly residues" evidence="1">
    <location>
        <begin position="458"/>
        <end position="469"/>
    </location>
</feature>
<sequence>MAPDPNTPEGADWTGPRNSARGGFLKLEPGAAERCARHVEDMLEVVVGVQDWMSANFMVATPTIADSWSGRLLQTVFAVKYGTELRERIEQHHDILVDMGNTFVAAGKRYARTESDSAASFDNIDFSPAGIPPGGAPPTGTIPGQPHKPDMVTKYDSYGFGPELGAQLGWEQLYMICNSMQPQAVANAAEVWNWLSATLDTGFTTLRTSIAATAPLWEGSGADSAVAATNGYTAASKQLTGDMVRLGEALTYTSGWLQQTKQNAMPPTPSPPQATTPAQQSANEADLIRFQESFQLHYTTPYAHTTTRIVTLPTPTPATKDDPAAEPPGTEADDPTDKDGDVGAQPPAEGEPGESDEGIGGDGDGEIGGGDGGSGDTEPTHGGSPMPGTKPPDTSTPGAKPPEWSAKTPKPNEGIGEKLMSTLGKPLNALSGDHGRNPGALTTAVPPVGSQTGAPLAKGGGGIGGRGVGGRGPVALGVGNPGAQLFPRAVAPVESRLGGRAGPAGGLHPGAPYGGAPGRSNSEEERKKRSEYLNSTEHLDEALGEPGRGVRPVLDR</sequence>
<dbReference type="InterPro" id="IPR038332">
    <property type="entry name" value="PPE_sf"/>
</dbReference>
<feature type="region of interest" description="Disordered" evidence="1">
    <location>
        <begin position="496"/>
        <end position="556"/>
    </location>
</feature>
<feature type="compositionally biased region" description="Basic and acidic residues" evidence="1">
    <location>
        <begin position="521"/>
        <end position="541"/>
    </location>
</feature>
<evidence type="ECO:0000313" key="3">
    <source>
        <dbReference type="Proteomes" id="UP000501705"/>
    </source>
</evidence>
<dbReference type="Gene3D" id="1.20.1260.20">
    <property type="entry name" value="PPE superfamily"/>
    <property type="match status" value="1"/>
</dbReference>
<dbReference type="EMBL" id="CP046171">
    <property type="protein sequence ID" value="QIS02297.1"/>
    <property type="molecule type" value="Genomic_DNA"/>
</dbReference>
<feature type="region of interest" description="Disordered" evidence="1">
    <location>
        <begin position="307"/>
        <end position="469"/>
    </location>
</feature>
<feature type="compositionally biased region" description="Gly residues" evidence="1">
    <location>
        <begin position="499"/>
        <end position="517"/>
    </location>
</feature>
<feature type="compositionally biased region" description="Gly residues" evidence="1">
    <location>
        <begin position="366"/>
        <end position="375"/>
    </location>
</feature>
<evidence type="ECO:0000256" key="1">
    <source>
        <dbReference type="SAM" id="MobiDB-lite"/>
    </source>
</evidence>
<organism evidence="2 3">
    <name type="scientific">Nocardia brasiliensis</name>
    <dbReference type="NCBI Taxonomy" id="37326"/>
    <lineage>
        <taxon>Bacteria</taxon>
        <taxon>Bacillati</taxon>
        <taxon>Actinomycetota</taxon>
        <taxon>Actinomycetes</taxon>
        <taxon>Mycobacteriales</taxon>
        <taxon>Nocardiaceae</taxon>
        <taxon>Nocardia</taxon>
    </lineage>
</organism>
<feature type="region of interest" description="Disordered" evidence="1">
    <location>
        <begin position="260"/>
        <end position="282"/>
    </location>
</feature>
<evidence type="ECO:0000313" key="2">
    <source>
        <dbReference type="EMBL" id="QIS02297.1"/>
    </source>
</evidence>
<dbReference type="RefSeq" id="WP_167461392.1">
    <property type="nucleotide sequence ID" value="NZ_CP046171.1"/>
</dbReference>
<dbReference type="Proteomes" id="UP000501705">
    <property type="component" value="Chromosome"/>
</dbReference>
<feature type="compositionally biased region" description="Acidic residues" evidence="1">
    <location>
        <begin position="351"/>
        <end position="365"/>
    </location>
</feature>